<evidence type="ECO:0000313" key="2">
    <source>
        <dbReference type="Proteomes" id="UP000239340"/>
    </source>
</evidence>
<protein>
    <submittedName>
        <fullName evidence="1">DNA alkylation repair protein</fullName>
    </submittedName>
</protein>
<evidence type="ECO:0000313" key="1">
    <source>
        <dbReference type="EMBL" id="AUX76653.1"/>
    </source>
</evidence>
<dbReference type="AlphaFoldDB" id="A0A2L0H5B6"/>
<dbReference type="Gene3D" id="1.25.10.90">
    <property type="match status" value="1"/>
</dbReference>
<dbReference type="CDD" id="cd06561">
    <property type="entry name" value="AlkD_like"/>
    <property type="match status" value="1"/>
</dbReference>
<dbReference type="Proteomes" id="UP000239340">
    <property type="component" value="Chromosome"/>
</dbReference>
<dbReference type="InterPro" id="IPR016024">
    <property type="entry name" value="ARM-type_fold"/>
</dbReference>
<gene>
    <name evidence="1" type="ORF">NXT3_CH02088</name>
</gene>
<name>A0A2L0H5B6_RHIFR</name>
<reference evidence="1 2" key="1">
    <citation type="submission" date="2017-10" db="EMBL/GenBank/DDBJ databases">
        <title>Analysis of the genome sequences of Rhizobium populations associated to common bean (phaseolus vulgaris).</title>
        <authorList>
            <person name="Bustos P."/>
            <person name="Santamaria R.I."/>
            <person name="Miranda-Sanchez F."/>
            <person name="Perez-Carrascal O."/>
            <person name="Juarez S."/>
            <person name="Lozano L."/>
            <person name="Martinez-Flores I."/>
            <person name="Vinuesa P."/>
            <person name="Martinez-Romero E."/>
            <person name="Cevallos M.A."/>
            <person name="Romero D."/>
            <person name="Davila G."/>
            <person name="Gonzalez V."/>
        </authorList>
    </citation>
    <scope>NUCLEOTIDE SEQUENCE [LARGE SCALE GENOMIC DNA]</scope>
    <source>
        <strain evidence="1 2">NXT3</strain>
    </source>
</reference>
<dbReference type="PANTHER" id="PTHR41291:SF1">
    <property type="entry name" value="DNA ALKYLATION REPAIR PROTEIN"/>
    <property type="match status" value="1"/>
</dbReference>
<dbReference type="Pfam" id="PF08713">
    <property type="entry name" value="DNA_alkylation"/>
    <property type="match status" value="1"/>
</dbReference>
<dbReference type="InterPro" id="IPR014825">
    <property type="entry name" value="DNA_alkylation"/>
</dbReference>
<dbReference type="RefSeq" id="WP_097524912.1">
    <property type="nucleotide sequence ID" value="NZ_CP024307.1"/>
</dbReference>
<organism evidence="1 2">
    <name type="scientific">Rhizobium fredii</name>
    <name type="common">Sinorhizobium fredii</name>
    <dbReference type="NCBI Taxonomy" id="380"/>
    <lineage>
        <taxon>Bacteria</taxon>
        <taxon>Pseudomonadati</taxon>
        <taxon>Pseudomonadota</taxon>
        <taxon>Alphaproteobacteria</taxon>
        <taxon>Hyphomicrobiales</taxon>
        <taxon>Rhizobiaceae</taxon>
        <taxon>Sinorhizobium/Ensifer group</taxon>
        <taxon>Sinorhizobium</taxon>
    </lineage>
</organism>
<dbReference type="SUPFAM" id="SSF48371">
    <property type="entry name" value="ARM repeat"/>
    <property type="match status" value="1"/>
</dbReference>
<dbReference type="PANTHER" id="PTHR41291">
    <property type="entry name" value="DNA ALKYLATION REPAIR PROTEIN"/>
    <property type="match status" value="1"/>
</dbReference>
<proteinExistence type="predicted"/>
<accession>A0A2L0H5B6</accession>
<dbReference type="EMBL" id="CP024307">
    <property type="protein sequence ID" value="AUX76653.1"/>
    <property type="molecule type" value="Genomic_DNA"/>
</dbReference>
<sequence length="243" mass="26601">MTPAPASSAEELIDHLRGHASAENRAGMARFGIATETALGISNVELRRVARLAKTNQFRALALWRSGIREARILAAYTADPKVLTLDEARLWAADCNSWEIVDTVADLFVAARFEQVLIPEFARDNREFVRRLAFAMIATCAVHLKREPDAALLAWLPLIEVHAEDERNFVKKAVNWALRQIGKRNAACHGPSLALAEKLAASGNRAARWTGKDAVRELTGANVRGRLGLTSGERLSVGKSDG</sequence>